<dbReference type="Gene3D" id="3.20.20.80">
    <property type="entry name" value="Glycosidases"/>
    <property type="match status" value="1"/>
</dbReference>
<accession>A0A0P0CLW9</accession>
<evidence type="ECO:0000313" key="1">
    <source>
        <dbReference type="EMBL" id="ALJ00677.1"/>
    </source>
</evidence>
<gene>
    <name evidence="1" type="ORF">DC20_18965</name>
</gene>
<dbReference type="KEGG" id="rti:DC20_18965"/>
<protein>
    <submittedName>
        <fullName evidence="1">Uncharacterized protein</fullName>
    </submittedName>
</protein>
<dbReference type="AlphaFoldDB" id="A0A0P0CLW9"/>
<evidence type="ECO:0000313" key="2">
    <source>
        <dbReference type="Proteomes" id="UP000061382"/>
    </source>
</evidence>
<organism evidence="1 2">
    <name type="scientific">Rufibacter tibetensis</name>
    <dbReference type="NCBI Taxonomy" id="512763"/>
    <lineage>
        <taxon>Bacteria</taxon>
        <taxon>Pseudomonadati</taxon>
        <taxon>Bacteroidota</taxon>
        <taxon>Cytophagia</taxon>
        <taxon>Cytophagales</taxon>
        <taxon>Hymenobacteraceae</taxon>
        <taxon>Rufibacter</taxon>
    </lineage>
</organism>
<reference evidence="1 2" key="1">
    <citation type="submission" date="2015-08" db="EMBL/GenBank/DDBJ databases">
        <title>Complete genome sequence of Rufibacter tibetensis strain 1351t, a radiation-resistant bacterium from tibet plateau.</title>
        <authorList>
            <person name="Dai J."/>
        </authorList>
    </citation>
    <scope>NUCLEOTIDE SEQUENCE [LARGE SCALE GENOMIC DNA]</scope>
    <source>
        <strain evidence="1 2">1351</strain>
    </source>
</reference>
<dbReference type="EMBL" id="CP012643">
    <property type="protein sequence ID" value="ALJ00677.1"/>
    <property type="molecule type" value="Genomic_DNA"/>
</dbReference>
<keyword evidence="2" id="KW-1185">Reference proteome</keyword>
<dbReference type="SUPFAM" id="SSF51445">
    <property type="entry name" value="(Trans)glycosidases"/>
    <property type="match status" value="1"/>
</dbReference>
<name>A0A0P0CLW9_9BACT</name>
<dbReference type="STRING" id="512763.DC20_18965"/>
<dbReference type="InterPro" id="IPR017853">
    <property type="entry name" value="GH"/>
</dbReference>
<dbReference type="Proteomes" id="UP000061382">
    <property type="component" value="Chromosome"/>
</dbReference>
<proteinExistence type="predicted"/>
<sequence>MPYLFFVFHISLLGIMSQFNGCSQSQSDTSPVNSLTTTQASDGRITGVIPYNTQWAYQLDASDNNFDLWFDGTLGDAPDTPTSFDMKGVMETTETMFTFPPQMEVELTQIKFYDAEGTSSTPMQVQLLMADGKRVEGVVPNFHGNQYKAWLTHDIPAQYQKVRAVIFQMPKNPIHATNEGIYPNEIQFIGSYKTYTPKTAPVTRVAFRNMYGVNSFPWDNTGKEENLSSPSTSSQLARFEQMGWNRAYDDWHLFEAVKDDYRYAPTHSGGWDQDRGFGRLKEMGVKSIQALKTIPAWITETYPKSHVDKVEYRNGENAYHPYKGNVAFYNNTSSFPANGQTNPKDFPFTSNKPTIYIANDTKLCYTWNGKEYVLKTTNDAVNYLDVYTKETATDKHPVGELKNLFNKNLDRDRATPATYLAYAQLAFQSAARYGTNKNVDPKLVLTPDKKVGLDLLDGVEAGNELNAHWHGRKRYMNPYEHAAFLSAFYDGHKGTMGPRAGVKKADPNMKAYVGGIVSANTRFYRAMIDWCRENRGYRKDGTVDIPWDVVKYHQYTNSSGLEQHRNGARFAIPADMHKSATSKIQEIKNLHYNLVGRTLPIHIGELGYDVGPSEQGAADINNSSSGYKSSRKHTQGVWTLRDQLTYAFHGVDGLQFYILEDPVYIEDPYSSSSIYASSGFFARNFGKYPKEKRTAAWYSSQFHREFGDYTPQQLVSSSPMVLKSTRQKNVMYALWLPTMSGETSTYSLALPGVSSITLYTLVDGAATMKCQTIPVKGSYSAKISETPIFVKVN</sequence>
<dbReference type="PATRIC" id="fig|512763.3.peg.4163"/>